<evidence type="ECO:0000256" key="7">
    <source>
        <dbReference type="SAM" id="SignalP"/>
    </source>
</evidence>
<evidence type="ECO:0000313" key="10">
    <source>
        <dbReference type="Proteomes" id="UP000735302"/>
    </source>
</evidence>
<sequence length="1498" mass="167906">MLPAEQANMAGAMWLSMLLLLASAVPLQYTNTLDTVRSQHSYASETAVSQHNQPSKPARTLHSLTFETATSNSRTSEPITPQHNRTSEPATLQYNRTSEPVTSQYSRMSEPATTQHRHKFDKSTSQQRNKVNTKSKLRYGNIRGGAQSRSSKKRNKVLLEGGTKGFGQLSRNSSSFFGLKEPEQVYIVDVSFKTKISKVLNTSVSSEETKKKKGSKRVISKKKKGLKGAKKYSARNPIKSKKGSQKMKNGGNRRRGRFKYRFGKRAKSGDKELEIRPHGKDLPSGPKIDSQKVGVYRSIQPVSESDLTSKTVKTSPDKSVHKRPSETLLNVHSLKSVCICNSDPTPRIEPTSPKKQSSVNELFLSHQVESLDQCKECHADSSTFLNTSSDPRQPTGFGYSYENEINTFMTCEHVPGLLSPPWVWIVTRCPETWTDRFVARECSKFDHIGVLSMFELLASLPVQDYEGRVYANDYCAQCHNVESWKPWTAQVHCKTNELIPTVPKRGTGFAKFSRELNKQLSDPECQRQIQPAMMSTLEACKASSQPSTSSAYKQIKTRTARQASEKQGQGGVPFTILFNFDFTGRTNLMFEVSRQKEQRETLKPRCRDWETFDPHTNMCRPVTCSKNYILVNNKCQWDSKQRESSRNNIKSLEQLNRVHQTTRVTIYANTNMTQRSMDKADPDSFRRGLAEILYVEVERIENFKLTFEPGSMPNDVSFRYEVLTQERYLELFPPLQLDLIEMYESDEEINLKENSEAQLKEVKGDLDDTRIDGDGINTGADNVSSTADHDNPDDSHVGSTRQTASNISTNNGNDISGDKPVDDTSGATHTSAGDSADISAEKPKDSDAISHFEATNNSDAATSADPRPVMAPVIDPKDVSRPMVMVIDFVLVPPHNKTDGHPQRLMEAITNLDHRFIIQMEDGDIKLKGTALPELADTSTFCPWGFEHRLESGEFTMLTDEDGNPVLYANKTDTYLEVGRFDLFIRMSGDDAADITDVREDFEFAFMCFMPRINQANCSRIDLSKDEYTIKGSQKELWFEGKAYDVFSYYVKNETTGLVQICVPQSFGTGEEAWVSASSWYTVVESCGESFDKVQEAEVLITAILGRVSLVALSIVMLTYILFPRLRNLPGINTMNLTFALLVAEAMFSEGIDSQIPWLCTAIAVCLHYLFLAAHFWMNVMSFDVYRTFVSDVSSSLPLNRMRDKRKYVPLYSLYAWGTPFLIVALCLFVDKSDIFPGLNIGYGGRFTTFHLNSHVTLNDSYDKALLNLSTSVASNPSPPEGYLDEQTTNMIKSDAMQNGEEQETDTSEPLSQPPTLNGPSQLSYCWISEPLAAFISFGAPILIIFTANCIFFARVITTISRTAKLSKSNLRMTRSNASLNRKLTGRSDAVLYLRMSTVMGFTWIFGLSSSIVSSFSNAVTFPACVMSHVLGILFTIFNISQGIFIFGAFVCNRRVLNLYRALFLRIRSALIKHGSTTNIYVVNSSTTLSTSPDFHGQ</sequence>
<keyword evidence="4 6" id="KW-0472">Membrane</keyword>
<dbReference type="Pfam" id="PF00002">
    <property type="entry name" value="7tm_2"/>
    <property type="match status" value="2"/>
</dbReference>
<dbReference type="InterPro" id="IPR000832">
    <property type="entry name" value="GPCR_2_secretin-like"/>
</dbReference>
<keyword evidence="3 6" id="KW-1133">Transmembrane helix</keyword>
<dbReference type="PANTHER" id="PTHR45902">
    <property type="entry name" value="LATROPHILIN RECEPTOR-LIKE PROTEIN A"/>
    <property type="match status" value="1"/>
</dbReference>
<proteinExistence type="predicted"/>
<feature type="compositionally biased region" description="Basic and acidic residues" evidence="5">
    <location>
        <begin position="763"/>
        <end position="773"/>
    </location>
</feature>
<evidence type="ECO:0000256" key="1">
    <source>
        <dbReference type="ARBA" id="ARBA00004141"/>
    </source>
</evidence>
<dbReference type="PANTHER" id="PTHR45902:SF1">
    <property type="entry name" value="LATROPHILIN RECEPTOR-LIKE PROTEIN A"/>
    <property type="match status" value="1"/>
</dbReference>
<feature type="region of interest" description="Disordered" evidence="5">
    <location>
        <begin position="1297"/>
        <end position="1316"/>
    </location>
</feature>
<gene>
    <name evidence="9" type="ORF">PoB_004870700</name>
</gene>
<feature type="transmembrane region" description="Helical" evidence="6">
    <location>
        <begin position="1099"/>
        <end position="1123"/>
    </location>
</feature>
<feature type="region of interest" description="Disordered" evidence="5">
    <location>
        <begin position="763"/>
        <end position="846"/>
    </location>
</feature>
<feature type="compositionally biased region" description="Polar residues" evidence="5">
    <location>
        <begin position="300"/>
        <end position="314"/>
    </location>
</feature>
<feature type="chain" id="PRO_5043483962" description="G-protein coupled receptors family 2 profile 2 domain-containing protein" evidence="7">
    <location>
        <begin position="25"/>
        <end position="1498"/>
    </location>
</feature>
<feature type="compositionally biased region" description="Basic and acidic residues" evidence="5">
    <location>
        <begin position="787"/>
        <end position="796"/>
    </location>
</feature>
<keyword evidence="2 6" id="KW-0812">Transmembrane</keyword>
<feature type="signal peptide" evidence="7">
    <location>
        <begin position="1"/>
        <end position="24"/>
    </location>
</feature>
<dbReference type="Proteomes" id="UP000735302">
    <property type="component" value="Unassembled WGS sequence"/>
</dbReference>
<evidence type="ECO:0000256" key="3">
    <source>
        <dbReference type="ARBA" id="ARBA00022989"/>
    </source>
</evidence>
<dbReference type="InterPro" id="IPR053231">
    <property type="entry name" value="GPCR_LN-TM7"/>
</dbReference>
<evidence type="ECO:0000313" key="9">
    <source>
        <dbReference type="EMBL" id="GFO22202.1"/>
    </source>
</evidence>
<feature type="transmembrane region" description="Helical" evidence="6">
    <location>
        <begin position="1392"/>
        <end position="1414"/>
    </location>
</feature>
<feature type="compositionally biased region" description="Polar residues" evidence="5">
    <location>
        <begin position="797"/>
        <end position="814"/>
    </location>
</feature>
<comment type="caution">
    <text evidence="9">The sequence shown here is derived from an EMBL/GenBank/DDBJ whole genome shotgun (WGS) entry which is preliminary data.</text>
</comment>
<keyword evidence="7" id="KW-0732">Signal</keyword>
<dbReference type="GO" id="GO:0016020">
    <property type="term" value="C:membrane"/>
    <property type="evidence" value="ECO:0007669"/>
    <property type="project" value="UniProtKB-SubCell"/>
</dbReference>
<feature type="compositionally biased region" description="Basic and acidic residues" evidence="5">
    <location>
        <begin position="267"/>
        <end position="281"/>
    </location>
</feature>
<feature type="compositionally biased region" description="Basic and acidic residues" evidence="5">
    <location>
        <begin position="315"/>
        <end position="324"/>
    </location>
</feature>
<feature type="compositionally biased region" description="Basic residues" evidence="5">
    <location>
        <begin position="211"/>
        <end position="266"/>
    </location>
</feature>
<keyword evidence="10" id="KW-1185">Reference proteome</keyword>
<dbReference type="Gene3D" id="1.20.1070.10">
    <property type="entry name" value="Rhodopsin 7-helix transmembrane proteins"/>
    <property type="match status" value="1"/>
</dbReference>
<feature type="transmembrane region" description="Helical" evidence="6">
    <location>
        <begin position="1209"/>
        <end position="1230"/>
    </location>
</feature>
<dbReference type="GO" id="GO:0007166">
    <property type="term" value="P:cell surface receptor signaling pathway"/>
    <property type="evidence" value="ECO:0007669"/>
    <property type="project" value="InterPro"/>
</dbReference>
<evidence type="ECO:0000256" key="5">
    <source>
        <dbReference type="SAM" id="MobiDB-lite"/>
    </source>
</evidence>
<feature type="region of interest" description="Disordered" evidence="5">
    <location>
        <begin position="68"/>
        <end position="154"/>
    </location>
</feature>
<evidence type="ECO:0000256" key="4">
    <source>
        <dbReference type="ARBA" id="ARBA00023136"/>
    </source>
</evidence>
<evidence type="ECO:0000259" key="8">
    <source>
        <dbReference type="PROSITE" id="PS50261"/>
    </source>
</evidence>
<feature type="transmembrane region" description="Helical" evidence="6">
    <location>
        <begin position="1426"/>
        <end position="1451"/>
    </location>
</feature>
<feature type="transmembrane region" description="Helical" evidence="6">
    <location>
        <begin position="1130"/>
        <end position="1149"/>
    </location>
</feature>
<feature type="domain" description="G-protein coupled receptors family 2 profile 2" evidence="8">
    <location>
        <begin position="1098"/>
        <end position="1454"/>
    </location>
</feature>
<dbReference type="EMBL" id="BLXT01005342">
    <property type="protein sequence ID" value="GFO22202.1"/>
    <property type="molecule type" value="Genomic_DNA"/>
</dbReference>
<feature type="region of interest" description="Disordered" evidence="5">
    <location>
        <begin position="202"/>
        <end position="324"/>
    </location>
</feature>
<dbReference type="InterPro" id="IPR017981">
    <property type="entry name" value="GPCR_2-like_7TM"/>
</dbReference>
<evidence type="ECO:0000256" key="6">
    <source>
        <dbReference type="SAM" id="Phobius"/>
    </source>
</evidence>
<name>A0AAV4BT83_9GAST</name>
<accession>A0AAV4BT83</accession>
<reference evidence="9 10" key="1">
    <citation type="journal article" date="2021" name="Elife">
        <title>Chloroplast acquisition without the gene transfer in kleptoplastic sea slugs, Plakobranchus ocellatus.</title>
        <authorList>
            <person name="Maeda T."/>
            <person name="Takahashi S."/>
            <person name="Yoshida T."/>
            <person name="Shimamura S."/>
            <person name="Takaki Y."/>
            <person name="Nagai Y."/>
            <person name="Toyoda A."/>
            <person name="Suzuki Y."/>
            <person name="Arimoto A."/>
            <person name="Ishii H."/>
            <person name="Satoh N."/>
            <person name="Nishiyama T."/>
            <person name="Hasebe M."/>
            <person name="Maruyama T."/>
            <person name="Minagawa J."/>
            <person name="Obokata J."/>
            <person name="Shigenobu S."/>
        </authorList>
    </citation>
    <scope>NUCLEOTIDE SEQUENCE [LARGE SCALE GENOMIC DNA]</scope>
</reference>
<feature type="transmembrane region" description="Helical" evidence="6">
    <location>
        <begin position="1155"/>
        <end position="1177"/>
    </location>
</feature>
<protein>
    <recommendedName>
        <fullName evidence="8">G-protein coupled receptors family 2 profile 2 domain-containing protein</fullName>
    </recommendedName>
</protein>
<feature type="transmembrane region" description="Helical" evidence="6">
    <location>
        <begin position="1332"/>
        <end position="1358"/>
    </location>
</feature>
<evidence type="ECO:0000256" key="2">
    <source>
        <dbReference type="ARBA" id="ARBA00022692"/>
    </source>
</evidence>
<dbReference type="GO" id="GO:0004930">
    <property type="term" value="F:G protein-coupled receptor activity"/>
    <property type="evidence" value="ECO:0007669"/>
    <property type="project" value="InterPro"/>
</dbReference>
<organism evidence="9 10">
    <name type="scientific">Plakobranchus ocellatus</name>
    <dbReference type="NCBI Taxonomy" id="259542"/>
    <lineage>
        <taxon>Eukaryota</taxon>
        <taxon>Metazoa</taxon>
        <taxon>Spiralia</taxon>
        <taxon>Lophotrochozoa</taxon>
        <taxon>Mollusca</taxon>
        <taxon>Gastropoda</taxon>
        <taxon>Heterobranchia</taxon>
        <taxon>Euthyneura</taxon>
        <taxon>Panpulmonata</taxon>
        <taxon>Sacoglossa</taxon>
        <taxon>Placobranchoidea</taxon>
        <taxon>Plakobranchidae</taxon>
        <taxon>Plakobranchus</taxon>
    </lineage>
</organism>
<dbReference type="PROSITE" id="PS50261">
    <property type="entry name" value="G_PROTEIN_RECEP_F2_4"/>
    <property type="match status" value="1"/>
</dbReference>
<feature type="compositionally biased region" description="Polar residues" evidence="5">
    <location>
        <begin position="68"/>
        <end position="114"/>
    </location>
</feature>
<dbReference type="CDD" id="cd15039">
    <property type="entry name" value="7tmB3_Methuselah-like"/>
    <property type="match status" value="1"/>
</dbReference>
<comment type="subcellular location">
    <subcellularLocation>
        <location evidence="1">Membrane</location>
        <topology evidence="1">Multi-pass membrane protein</topology>
    </subcellularLocation>
</comment>